<dbReference type="GO" id="GO:0005524">
    <property type="term" value="F:ATP binding"/>
    <property type="evidence" value="ECO:0007669"/>
    <property type="project" value="UniProtKB-KW"/>
</dbReference>
<dbReference type="InterPro" id="IPR000792">
    <property type="entry name" value="Tscrpt_reg_LuxR_C"/>
</dbReference>
<accession>A0A7I9V679</accession>
<dbReference type="SMART" id="SM00421">
    <property type="entry name" value="HTH_LUXR"/>
    <property type="match status" value="1"/>
</dbReference>
<keyword evidence="3" id="KW-0067">ATP-binding</keyword>
<dbReference type="SUPFAM" id="SSF46894">
    <property type="entry name" value="C-terminal effector domain of the bipartite response regulators"/>
    <property type="match status" value="1"/>
</dbReference>
<dbReference type="InterPro" id="IPR036388">
    <property type="entry name" value="WH-like_DNA-bd_sf"/>
</dbReference>
<dbReference type="GO" id="GO:0003677">
    <property type="term" value="F:DNA binding"/>
    <property type="evidence" value="ECO:0007669"/>
    <property type="project" value="UniProtKB-KW"/>
</dbReference>
<dbReference type="AlphaFoldDB" id="A0A7I9V679"/>
<comment type="similarity">
    <text evidence="1">Belongs to the sigma-70 factor family. ECF subfamily.</text>
</comment>
<dbReference type="InterPro" id="IPR027417">
    <property type="entry name" value="P-loop_NTPase"/>
</dbReference>
<dbReference type="InterPro" id="IPR041664">
    <property type="entry name" value="AAA_16"/>
</dbReference>
<protein>
    <submittedName>
        <fullName evidence="9">Putative regulatory protein, LuxR</fullName>
    </submittedName>
</protein>
<dbReference type="InterPro" id="IPR013249">
    <property type="entry name" value="RNA_pol_sigma70_r4_t2"/>
</dbReference>
<gene>
    <name evidence="9" type="ORF">nbrc107696_13620</name>
</gene>
<dbReference type="GO" id="GO:0006352">
    <property type="term" value="P:DNA-templated transcription initiation"/>
    <property type="evidence" value="ECO:0007669"/>
    <property type="project" value="InterPro"/>
</dbReference>
<dbReference type="Pfam" id="PF13191">
    <property type="entry name" value="AAA_16"/>
    <property type="match status" value="1"/>
</dbReference>
<proteinExistence type="inferred from homology"/>
<dbReference type="GO" id="GO:0004016">
    <property type="term" value="F:adenylate cyclase activity"/>
    <property type="evidence" value="ECO:0007669"/>
    <property type="project" value="TreeGrafter"/>
</dbReference>
<evidence type="ECO:0000256" key="7">
    <source>
        <dbReference type="ARBA" id="ARBA00023163"/>
    </source>
</evidence>
<keyword evidence="6" id="KW-0238">DNA-binding</keyword>
<name>A0A7I9V679_9ACTN</name>
<evidence type="ECO:0000313" key="9">
    <source>
        <dbReference type="EMBL" id="GEE00916.1"/>
    </source>
</evidence>
<comment type="caution">
    <text evidence="9">The sequence shown here is derived from an EMBL/GenBank/DDBJ whole genome shotgun (WGS) entry which is preliminary data.</text>
</comment>
<dbReference type="PANTHER" id="PTHR16305">
    <property type="entry name" value="TESTICULAR SOLUBLE ADENYLYL CYCLASE"/>
    <property type="match status" value="1"/>
</dbReference>
<feature type="domain" description="HTH luxR-type" evidence="8">
    <location>
        <begin position="800"/>
        <end position="857"/>
    </location>
</feature>
<reference evidence="10" key="1">
    <citation type="submission" date="2019-06" db="EMBL/GenBank/DDBJ databases">
        <title>Gordonia isolated from sludge of a wastewater treatment plant.</title>
        <authorList>
            <person name="Tamura T."/>
            <person name="Aoyama K."/>
            <person name="Kang Y."/>
            <person name="Saito S."/>
            <person name="Akiyama N."/>
            <person name="Yazawa K."/>
            <person name="Gonoi T."/>
            <person name="Mikami Y."/>
        </authorList>
    </citation>
    <scope>NUCLEOTIDE SEQUENCE [LARGE SCALE GENOMIC DNA]</scope>
    <source>
        <strain evidence="10">NBRC 107696</strain>
    </source>
</reference>
<dbReference type="InterPro" id="IPR016032">
    <property type="entry name" value="Sig_transdc_resp-reg_C-effctor"/>
</dbReference>
<dbReference type="GO" id="GO:0005737">
    <property type="term" value="C:cytoplasm"/>
    <property type="evidence" value="ECO:0007669"/>
    <property type="project" value="TreeGrafter"/>
</dbReference>
<evidence type="ECO:0000256" key="6">
    <source>
        <dbReference type="ARBA" id="ARBA00023125"/>
    </source>
</evidence>
<sequence>MRLQSTFERLLDRPATPGGTLVGRVPELARIVDGLSRPDPPVFVVSGRAGVGKTRLAHAVADTMSQRFATYWVQADPAGRGIPLGVFDAAEHSDGDPLTHFAELHRTLAGPTQTGVLIVDDVQNADDLSLFLLRRLAADPSTPTRLLLTFRTEGDIPPAVADLLRLPSIEIVPLQPLSIDETRQLLTSVGRDDPDLVEQIWRRTQGNPLFVTALAGSDPTDDLPDDLAAAVETLLARVDDPSVIDVVEILAETESLDLATLSELAGSAAVEAAEDSGLILVTRGGGYTTRLAHPLFGEVLRTRGDRRHRLDIRRRVLAHYRSVPHDYASSIRVAGLAVDTPDAPGRDGAIVRGAQSALRVLDLPLAARLAAHVGPGPMRLRADILRGYTAAALSDTTEAKSVLTCLRTDSSDPGVIESVRLIMAGGSWTLGRPRALRAIADDASSSTETRAAIGSFLSAMAGRPAESVALLPNDVAPPTDPNSIGGVAMNALVSAIGRITATGQIGDIDALRSAVSNSGRLIAGSVMVASQQTIIAAAAVTAAALTGDVGWTDDVAASFTDRLAPFPGISEQCVAGLRAVTALAAGRVHESVEHGVRALDGFDALGTPVYFWYPYCVVTASAAAHAGDLGTARSLLARLRTHPHAGFAHLSVFIDLVRARCAPAGRRGALAVTAADRAAAADQHAVEVFAVQCALRFGVRGLSDRARELAARTPGLRRGVVTGLHARALDTGDPDAMMRVARFYETDGDAALAADAVAQAAMLHAEAGALADAVDIADRAHRRADGIGLDSPAVRASDDAIGLTAHQRRIVVLARTGSSNREIAVRTGLSVRTVEGHLYRASRVLGTAVRTNPPKFE</sequence>
<dbReference type="Pfam" id="PF08281">
    <property type="entry name" value="Sigma70_r4_2"/>
    <property type="match status" value="1"/>
</dbReference>
<dbReference type="SUPFAM" id="SSF52540">
    <property type="entry name" value="P-loop containing nucleoside triphosphate hydrolases"/>
    <property type="match status" value="1"/>
</dbReference>
<evidence type="ECO:0000313" key="10">
    <source>
        <dbReference type="Proteomes" id="UP000444960"/>
    </source>
</evidence>
<evidence type="ECO:0000259" key="8">
    <source>
        <dbReference type="SMART" id="SM00421"/>
    </source>
</evidence>
<dbReference type="Gene3D" id="3.40.50.300">
    <property type="entry name" value="P-loop containing nucleotide triphosphate hydrolases"/>
    <property type="match status" value="1"/>
</dbReference>
<keyword evidence="2" id="KW-0547">Nucleotide-binding</keyword>
<keyword evidence="4" id="KW-0805">Transcription regulation</keyword>
<dbReference type="EMBL" id="BJOV01000003">
    <property type="protein sequence ID" value="GEE00916.1"/>
    <property type="molecule type" value="Genomic_DNA"/>
</dbReference>
<dbReference type="PANTHER" id="PTHR16305:SF28">
    <property type="entry name" value="GUANYLATE CYCLASE DOMAIN-CONTAINING PROTEIN"/>
    <property type="match status" value="1"/>
</dbReference>
<keyword evidence="7" id="KW-0804">Transcription</keyword>
<dbReference type="Gene3D" id="1.10.10.10">
    <property type="entry name" value="Winged helix-like DNA-binding domain superfamily/Winged helix DNA-binding domain"/>
    <property type="match status" value="1"/>
</dbReference>
<evidence type="ECO:0000256" key="5">
    <source>
        <dbReference type="ARBA" id="ARBA00023082"/>
    </source>
</evidence>
<keyword evidence="10" id="KW-1185">Reference proteome</keyword>
<evidence type="ECO:0000256" key="2">
    <source>
        <dbReference type="ARBA" id="ARBA00022741"/>
    </source>
</evidence>
<dbReference type="Proteomes" id="UP000444960">
    <property type="component" value="Unassembled WGS sequence"/>
</dbReference>
<dbReference type="OrthoDB" id="3197423at2"/>
<keyword evidence="5" id="KW-0731">Sigma factor</keyword>
<dbReference type="RefSeq" id="WP_161894785.1">
    <property type="nucleotide sequence ID" value="NZ_BJOV01000003.1"/>
</dbReference>
<evidence type="ECO:0000256" key="4">
    <source>
        <dbReference type="ARBA" id="ARBA00023015"/>
    </source>
</evidence>
<organism evidence="9 10">
    <name type="scientific">Gordonia spumicola</name>
    <dbReference type="NCBI Taxonomy" id="589161"/>
    <lineage>
        <taxon>Bacteria</taxon>
        <taxon>Bacillati</taxon>
        <taxon>Actinomycetota</taxon>
        <taxon>Actinomycetes</taxon>
        <taxon>Mycobacteriales</taxon>
        <taxon>Gordoniaceae</taxon>
        <taxon>Gordonia</taxon>
    </lineage>
</organism>
<evidence type="ECO:0000256" key="1">
    <source>
        <dbReference type="ARBA" id="ARBA00010641"/>
    </source>
</evidence>
<evidence type="ECO:0000256" key="3">
    <source>
        <dbReference type="ARBA" id="ARBA00022840"/>
    </source>
</evidence>
<dbReference type="GO" id="GO:0016987">
    <property type="term" value="F:sigma factor activity"/>
    <property type="evidence" value="ECO:0007669"/>
    <property type="project" value="UniProtKB-KW"/>
</dbReference>